<dbReference type="Proteomes" id="UP000289794">
    <property type="component" value="Chromosome"/>
</dbReference>
<protein>
    <recommendedName>
        <fullName evidence="3">N-acetyltransferase domain-containing protein</fullName>
    </recommendedName>
</protein>
<name>A0A4P6M5Y4_9FIRM</name>
<dbReference type="GO" id="GO:0008080">
    <property type="term" value="F:N-acetyltransferase activity"/>
    <property type="evidence" value="ECO:0007669"/>
    <property type="project" value="InterPro"/>
</dbReference>
<dbReference type="InterPro" id="IPR045039">
    <property type="entry name" value="NSI-like"/>
</dbReference>
<dbReference type="AlphaFoldDB" id="A0A4P6M5Y4"/>
<evidence type="ECO:0000256" key="1">
    <source>
        <dbReference type="ARBA" id="ARBA00022679"/>
    </source>
</evidence>
<proteinExistence type="predicted"/>
<dbReference type="PROSITE" id="PS51186">
    <property type="entry name" value="GNAT"/>
    <property type="match status" value="1"/>
</dbReference>
<evidence type="ECO:0000256" key="2">
    <source>
        <dbReference type="ARBA" id="ARBA00023315"/>
    </source>
</evidence>
<sequence>MEIKKNVLSPEEYHRLFTSVGWEAPSIEQIRAALEHSLCTFSVCDGERVIGMARLLGDSAMTFYIKDLAVETGYQGRGVGRLLMESVQEYIESQLPEGWKASVELMSVKGKEEFYKRFAFEEWDGTGMIYMAGR</sequence>
<evidence type="ECO:0000313" key="4">
    <source>
        <dbReference type="EMBL" id="QBE99605.1"/>
    </source>
</evidence>
<dbReference type="SUPFAM" id="SSF55729">
    <property type="entry name" value="Acyl-CoA N-acyltransferases (Nat)"/>
    <property type="match status" value="1"/>
</dbReference>
<dbReference type="EMBL" id="CP035945">
    <property type="protein sequence ID" value="QBE99605.1"/>
    <property type="molecule type" value="Genomic_DNA"/>
</dbReference>
<dbReference type="GO" id="GO:0005737">
    <property type="term" value="C:cytoplasm"/>
    <property type="evidence" value="ECO:0007669"/>
    <property type="project" value="TreeGrafter"/>
</dbReference>
<organism evidence="4 5">
    <name type="scientific">Blautia producta</name>
    <dbReference type="NCBI Taxonomy" id="33035"/>
    <lineage>
        <taxon>Bacteria</taxon>
        <taxon>Bacillati</taxon>
        <taxon>Bacillota</taxon>
        <taxon>Clostridia</taxon>
        <taxon>Lachnospirales</taxon>
        <taxon>Lachnospiraceae</taxon>
        <taxon>Blautia</taxon>
    </lineage>
</organism>
<dbReference type="Pfam" id="PF13508">
    <property type="entry name" value="Acetyltransf_7"/>
    <property type="match status" value="1"/>
</dbReference>
<dbReference type="Gene3D" id="3.40.630.30">
    <property type="match status" value="1"/>
</dbReference>
<dbReference type="InterPro" id="IPR016181">
    <property type="entry name" value="Acyl_CoA_acyltransferase"/>
</dbReference>
<dbReference type="PANTHER" id="PTHR43626">
    <property type="entry name" value="ACYL-COA N-ACYLTRANSFERASE"/>
    <property type="match status" value="1"/>
</dbReference>
<dbReference type="CDD" id="cd04301">
    <property type="entry name" value="NAT_SF"/>
    <property type="match status" value="1"/>
</dbReference>
<evidence type="ECO:0000313" key="5">
    <source>
        <dbReference type="Proteomes" id="UP000289794"/>
    </source>
</evidence>
<dbReference type="InterPro" id="IPR000182">
    <property type="entry name" value="GNAT_dom"/>
</dbReference>
<dbReference type="RefSeq" id="WP_130182613.1">
    <property type="nucleotide sequence ID" value="NZ_CP035945.1"/>
</dbReference>
<feature type="domain" description="N-acetyltransferase" evidence="3">
    <location>
        <begin position="1"/>
        <end position="134"/>
    </location>
</feature>
<keyword evidence="1" id="KW-0808">Transferase</keyword>
<dbReference type="PANTHER" id="PTHR43626:SF4">
    <property type="entry name" value="GCN5-RELATED N-ACETYLTRANSFERASE 2, CHLOROPLASTIC"/>
    <property type="match status" value="1"/>
</dbReference>
<keyword evidence="2" id="KW-0012">Acyltransferase</keyword>
<reference evidence="4 5" key="1">
    <citation type="submission" date="2019-01" db="EMBL/GenBank/DDBJ databases">
        <title>PMF-metabolizing Aryl O-demethylase.</title>
        <authorList>
            <person name="Kim M."/>
        </authorList>
    </citation>
    <scope>NUCLEOTIDE SEQUENCE [LARGE SCALE GENOMIC DNA]</scope>
    <source>
        <strain evidence="4 5">PMF1</strain>
    </source>
</reference>
<dbReference type="KEGG" id="bpro:PMF13cell1_05182"/>
<evidence type="ECO:0000259" key="3">
    <source>
        <dbReference type="PROSITE" id="PS51186"/>
    </source>
</evidence>
<gene>
    <name evidence="4" type="ORF">PMF13cell1_05182</name>
</gene>
<accession>A0A4P6M5Y4</accession>